<proteinExistence type="predicted"/>
<accession>A0A8X8Z9Y1</accession>
<gene>
    <name evidence="1" type="ORF">SASPL_143361</name>
</gene>
<evidence type="ECO:0000313" key="2">
    <source>
        <dbReference type="Proteomes" id="UP000298416"/>
    </source>
</evidence>
<organism evidence="1">
    <name type="scientific">Salvia splendens</name>
    <name type="common">Scarlet sage</name>
    <dbReference type="NCBI Taxonomy" id="180675"/>
    <lineage>
        <taxon>Eukaryota</taxon>
        <taxon>Viridiplantae</taxon>
        <taxon>Streptophyta</taxon>
        <taxon>Embryophyta</taxon>
        <taxon>Tracheophyta</taxon>
        <taxon>Spermatophyta</taxon>
        <taxon>Magnoliopsida</taxon>
        <taxon>eudicotyledons</taxon>
        <taxon>Gunneridae</taxon>
        <taxon>Pentapetalae</taxon>
        <taxon>asterids</taxon>
        <taxon>lamiids</taxon>
        <taxon>Lamiales</taxon>
        <taxon>Lamiaceae</taxon>
        <taxon>Nepetoideae</taxon>
        <taxon>Mentheae</taxon>
        <taxon>Salviinae</taxon>
        <taxon>Salvia</taxon>
        <taxon>Salvia subgen. Calosphace</taxon>
        <taxon>core Calosphace</taxon>
    </lineage>
</organism>
<evidence type="ECO:0000313" key="1">
    <source>
        <dbReference type="EMBL" id="KAG6397196.1"/>
    </source>
</evidence>
<protein>
    <submittedName>
        <fullName evidence="1">Uncharacterized protein</fullName>
    </submittedName>
</protein>
<reference evidence="1" key="1">
    <citation type="submission" date="2018-01" db="EMBL/GenBank/DDBJ databases">
        <authorList>
            <person name="Mao J.F."/>
        </authorList>
    </citation>
    <scope>NUCLEOTIDE SEQUENCE</scope>
    <source>
        <strain evidence="1">Huo1</strain>
        <tissue evidence="1">Leaf</tissue>
    </source>
</reference>
<reference evidence="1" key="2">
    <citation type="submission" date="2020-08" db="EMBL/GenBank/DDBJ databases">
        <title>Plant Genome Project.</title>
        <authorList>
            <person name="Zhang R.-G."/>
        </authorList>
    </citation>
    <scope>NUCLEOTIDE SEQUENCE</scope>
    <source>
        <strain evidence="1">Huo1</strain>
        <tissue evidence="1">Leaf</tissue>
    </source>
</reference>
<dbReference type="EMBL" id="PNBA02000016">
    <property type="protein sequence ID" value="KAG6397196.1"/>
    <property type="molecule type" value="Genomic_DNA"/>
</dbReference>
<comment type="caution">
    <text evidence="1">The sequence shown here is derived from an EMBL/GenBank/DDBJ whole genome shotgun (WGS) entry which is preliminary data.</text>
</comment>
<sequence>MLFPVRINPKIPQERRRTAAVFEGKGLSGDSVHLRMRRHPVKRLGRSEIVAAEGDYVSLRRQFDGVGQIGLAESEEAATEGGEDAWDKRIAEFTLHCVFVRVDVAAAECGFSVREFDHVKHPIAFEKMVGPLWEEIRVWAVADVGPAVEAAGEGALHRGAGGRGELLDGGEVAGEDLFGVEEGGEGKVDEVTYEVI</sequence>
<dbReference type="Proteomes" id="UP000298416">
    <property type="component" value="Unassembled WGS sequence"/>
</dbReference>
<dbReference type="AlphaFoldDB" id="A0A8X8Z9Y1"/>
<keyword evidence="2" id="KW-1185">Reference proteome</keyword>
<name>A0A8X8Z9Y1_SALSN</name>